<dbReference type="EMBL" id="JAGEOK010000012">
    <property type="protein sequence ID" value="MBO2439909.1"/>
    <property type="molecule type" value="Genomic_DNA"/>
</dbReference>
<dbReference type="Gene3D" id="3.40.50.12580">
    <property type="match status" value="1"/>
</dbReference>
<evidence type="ECO:0000256" key="7">
    <source>
        <dbReference type="SAM" id="MobiDB-lite"/>
    </source>
</evidence>
<feature type="region of interest" description="Disordered" evidence="7">
    <location>
        <begin position="737"/>
        <end position="756"/>
    </location>
</feature>
<feature type="compositionally biased region" description="Low complexity" evidence="7">
    <location>
        <begin position="738"/>
        <end position="756"/>
    </location>
</feature>
<sequence length="756" mass="86774">MSSEYDISLSIIVPVHKVQGYLRQCLDSLLVPDVPNLEIIGIDDASPDACGEILDEYAERDSRLKVRHLTENVGLGEARNVGLDMATGDYVWFFDSDDYATEGAVKAICERLAETRPDVLMFDYARSYWNGRVKRSIINHLFREPPAPEVFTLADRPSLLEMFTSIWNRAIRREFMIEHGLRFNSGYYEDVSITYPVLMAAERVSFLDRVCYIYRQRRSGAITKTASDKHFDAFDQYDRIFAFMDHLGPRMDRFRPLMFDRTIWHLLVILERADRVYTSEKPRFFAEMTKTYNRYKPPGHVPPDDEPNLAEKHRAIERGDFRAWERLNGPTLTTKAKKRGRKVRKLQKRGVVRSKELAKERYYAMRRHLPIEENLAVFAAYWYRGYSCNPAAIYEKVRELAPHIRCVWIVKPGARKTMPEGVDYVVAGSAEYYRTIAAAKYFVNNVNFPDNLVKRPGQVHLETQHGTPLKKMGLDQMEYPVGAADMDFKALIERSDRWDFLLSANPLMSEAWERGFPCKYELLEIGYPRNDRLVRATPEEQARLRDELGVPEGKTAILYAPTHRDYQRRYAPMFDIGRVMEQLGDDHVLLLRAHYYYKLKNMAADLGWNEDQVIDVSKHPSVEDLMIASDALLTDYSSVMFDYANLGKPIVIYANDWETYKLTRGVNFDLTEFPPGVVAYAESELVEAFASRAAWGDAAAKHLEAFRARFCPWDDGHAAERAVRRVFLGEQLPPMPAVAPSAEASSEASSAASGPA</sequence>
<dbReference type="RefSeq" id="WP_208268324.1">
    <property type="nucleotide sequence ID" value="NZ_BAAAGM010000010.1"/>
</dbReference>
<evidence type="ECO:0000256" key="2">
    <source>
        <dbReference type="ARBA" id="ARBA00010488"/>
    </source>
</evidence>
<dbReference type="Pfam" id="PF04464">
    <property type="entry name" value="Glyphos_transf"/>
    <property type="match status" value="1"/>
</dbReference>
<dbReference type="InterPro" id="IPR043149">
    <property type="entry name" value="TagF_N"/>
</dbReference>
<evidence type="ECO:0000256" key="4">
    <source>
        <dbReference type="ARBA" id="ARBA00022679"/>
    </source>
</evidence>
<comment type="caution">
    <text evidence="9">The sequence shown here is derived from an EMBL/GenBank/DDBJ whole genome shotgun (WGS) entry which is preliminary data.</text>
</comment>
<dbReference type="InterPro" id="IPR029044">
    <property type="entry name" value="Nucleotide-diphossugar_trans"/>
</dbReference>
<evidence type="ECO:0000256" key="5">
    <source>
        <dbReference type="ARBA" id="ARBA00022944"/>
    </source>
</evidence>
<organism evidence="9 10">
    <name type="scientific">Actinomadura nitritigenes</name>
    <dbReference type="NCBI Taxonomy" id="134602"/>
    <lineage>
        <taxon>Bacteria</taxon>
        <taxon>Bacillati</taxon>
        <taxon>Actinomycetota</taxon>
        <taxon>Actinomycetes</taxon>
        <taxon>Streptosporangiales</taxon>
        <taxon>Thermomonosporaceae</taxon>
        <taxon>Actinomadura</taxon>
    </lineage>
</organism>
<dbReference type="InterPro" id="IPR007554">
    <property type="entry name" value="Glycerophosphate_synth"/>
</dbReference>
<keyword evidence="10" id="KW-1185">Reference proteome</keyword>
<name>A0ABS3R0Y5_9ACTN</name>
<dbReference type="Proteomes" id="UP000666915">
    <property type="component" value="Unassembled WGS sequence"/>
</dbReference>
<keyword evidence="4" id="KW-0808">Transferase</keyword>
<dbReference type="PANTHER" id="PTHR37316">
    <property type="entry name" value="TEICHOIC ACID GLYCEROL-PHOSPHATE PRIMASE"/>
    <property type="match status" value="1"/>
</dbReference>
<evidence type="ECO:0000256" key="6">
    <source>
        <dbReference type="ARBA" id="ARBA00023136"/>
    </source>
</evidence>
<dbReference type="CDD" id="cd00761">
    <property type="entry name" value="Glyco_tranf_GTA_type"/>
    <property type="match status" value="1"/>
</dbReference>
<dbReference type="Pfam" id="PF00535">
    <property type="entry name" value="Glycos_transf_2"/>
    <property type="match status" value="1"/>
</dbReference>
<dbReference type="InterPro" id="IPR051612">
    <property type="entry name" value="Teichoic_Acid_Biosynth"/>
</dbReference>
<proteinExistence type="inferred from homology"/>
<gene>
    <name evidence="9" type="ORF">J4557_20495</name>
</gene>
<reference evidence="9 10" key="1">
    <citation type="submission" date="2021-03" db="EMBL/GenBank/DDBJ databases">
        <authorList>
            <person name="Kanchanasin P."/>
            <person name="Saeng-In P."/>
            <person name="Phongsopitanun W."/>
            <person name="Yuki M."/>
            <person name="Kudo T."/>
            <person name="Ohkuma M."/>
            <person name="Tanasupawat S."/>
        </authorList>
    </citation>
    <scope>NUCLEOTIDE SEQUENCE [LARGE SCALE GENOMIC DNA]</scope>
    <source>
        <strain evidence="9 10">L46</strain>
    </source>
</reference>
<dbReference type="InterPro" id="IPR043148">
    <property type="entry name" value="TagF_C"/>
</dbReference>
<protein>
    <submittedName>
        <fullName evidence="9">Bifunctional glycosyltransferase family 2 protein/CDP-glycerol:glycerophosphate glycerophosphotransferase</fullName>
    </submittedName>
</protein>
<evidence type="ECO:0000313" key="10">
    <source>
        <dbReference type="Proteomes" id="UP000666915"/>
    </source>
</evidence>
<comment type="similarity">
    <text evidence="2">Belongs to the CDP-glycerol glycerophosphotransferase family.</text>
</comment>
<keyword evidence="3" id="KW-1003">Cell membrane</keyword>
<dbReference type="Gene3D" id="3.90.550.10">
    <property type="entry name" value="Spore Coat Polysaccharide Biosynthesis Protein SpsA, Chain A"/>
    <property type="match status" value="1"/>
</dbReference>
<keyword evidence="5" id="KW-0777">Teichoic acid biosynthesis</keyword>
<dbReference type="InterPro" id="IPR001173">
    <property type="entry name" value="Glyco_trans_2-like"/>
</dbReference>
<evidence type="ECO:0000256" key="3">
    <source>
        <dbReference type="ARBA" id="ARBA00022475"/>
    </source>
</evidence>
<dbReference type="Gene3D" id="3.40.50.11820">
    <property type="match status" value="1"/>
</dbReference>
<feature type="domain" description="Glycosyltransferase 2-like" evidence="8">
    <location>
        <begin position="10"/>
        <end position="177"/>
    </location>
</feature>
<accession>A0ABS3R0Y5</accession>
<dbReference type="PANTHER" id="PTHR37316:SF3">
    <property type="entry name" value="TEICHOIC ACID GLYCEROL-PHOSPHATE TRANSFERASE"/>
    <property type="match status" value="1"/>
</dbReference>
<evidence type="ECO:0000313" key="9">
    <source>
        <dbReference type="EMBL" id="MBO2439909.1"/>
    </source>
</evidence>
<dbReference type="SUPFAM" id="SSF53448">
    <property type="entry name" value="Nucleotide-diphospho-sugar transferases"/>
    <property type="match status" value="1"/>
</dbReference>
<comment type="subcellular location">
    <subcellularLocation>
        <location evidence="1">Cell membrane</location>
        <topology evidence="1">Peripheral membrane protein</topology>
    </subcellularLocation>
</comment>
<dbReference type="SUPFAM" id="SSF53756">
    <property type="entry name" value="UDP-Glycosyltransferase/glycogen phosphorylase"/>
    <property type="match status" value="1"/>
</dbReference>
<evidence type="ECO:0000259" key="8">
    <source>
        <dbReference type="Pfam" id="PF00535"/>
    </source>
</evidence>
<keyword evidence="6" id="KW-0472">Membrane</keyword>
<evidence type="ECO:0000256" key="1">
    <source>
        <dbReference type="ARBA" id="ARBA00004202"/>
    </source>
</evidence>